<dbReference type="Pfam" id="PF03009">
    <property type="entry name" value="GDPD"/>
    <property type="match status" value="1"/>
</dbReference>
<evidence type="ECO:0000313" key="3">
    <source>
        <dbReference type="EMBL" id="GAA4231774.1"/>
    </source>
</evidence>
<accession>A0ABP8C0Z5</accession>
<dbReference type="EMBL" id="BAABCA010000001">
    <property type="protein sequence ID" value="GAA4231774.1"/>
    <property type="molecule type" value="Genomic_DNA"/>
</dbReference>
<dbReference type="InterPro" id="IPR030395">
    <property type="entry name" value="GP_PDE_dom"/>
</dbReference>
<dbReference type="Gene3D" id="3.20.20.190">
    <property type="entry name" value="Phosphatidylinositol (PI) phosphodiesterase"/>
    <property type="match status" value="1"/>
</dbReference>
<name>A0ABP8C0Z5_9FLAO</name>
<dbReference type="CDD" id="cd08566">
    <property type="entry name" value="GDPD_AtGDE_like"/>
    <property type="match status" value="1"/>
</dbReference>
<dbReference type="InterPro" id="IPR017946">
    <property type="entry name" value="PLC-like_Pdiesterase_TIM-brl"/>
</dbReference>
<organism evidence="3 4">
    <name type="scientific">Postechiella marina</name>
    <dbReference type="NCBI Taxonomy" id="943941"/>
    <lineage>
        <taxon>Bacteria</taxon>
        <taxon>Pseudomonadati</taxon>
        <taxon>Bacteroidota</taxon>
        <taxon>Flavobacteriia</taxon>
        <taxon>Flavobacteriales</taxon>
        <taxon>Flavobacteriaceae</taxon>
        <taxon>Postechiella</taxon>
    </lineage>
</organism>
<feature type="domain" description="GP-PDE" evidence="2">
    <location>
        <begin position="43"/>
        <end position="286"/>
    </location>
</feature>
<evidence type="ECO:0000256" key="1">
    <source>
        <dbReference type="SAM" id="SignalP"/>
    </source>
</evidence>
<protein>
    <submittedName>
        <fullName evidence="3">Glycerophosphodiester phosphodiesterase family protein</fullName>
    </submittedName>
</protein>
<reference evidence="4" key="1">
    <citation type="journal article" date="2019" name="Int. J. Syst. Evol. Microbiol.">
        <title>The Global Catalogue of Microorganisms (GCM) 10K type strain sequencing project: providing services to taxonomists for standard genome sequencing and annotation.</title>
        <authorList>
            <consortium name="The Broad Institute Genomics Platform"/>
            <consortium name="The Broad Institute Genome Sequencing Center for Infectious Disease"/>
            <person name="Wu L."/>
            <person name="Ma J."/>
        </authorList>
    </citation>
    <scope>NUCLEOTIDE SEQUENCE [LARGE SCALE GENOMIC DNA]</scope>
    <source>
        <strain evidence="4">JCM 17630</strain>
    </source>
</reference>
<dbReference type="PANTHER" id="PTHR46320">
    <property type="entry name" value="GLYCEROPHOSPHODIESTER PHOSPHODIESTERASE 1"/>
    <property type="match status" value="1"/>
</dbReference>
<keyword evidence="4" id="KW-1185">Reference proteome</keyword>
<dbReference type="PROSITE" id="PS51704">
    <property type="entry name" value="GP_PDE"/>
    <property type="match status" value="1"/>
</dbReference>
<feature type="signal peptide" evidence="1">
    <location>
        <begin position="1"/>
        <end position="18"/>
    </location>
</feature>
<proteinExistence type="predicted"/>
<dbReference type="PROSITE" id="PS51257">
    <property type="entry name" value="PROKAR_LIPOPROTEIN"/>
    <property type="match status" value="1"/>
</dbReference>
<feature type="chain" id="PRO_5047398484" evidence="1">
    <location>
        <begin position="19"/>
        <end position="291"/>
    </location>
</feature>
<dbReference type="Proteomes" id="UP001501496">
    <property type="component" value="Unassembled WGS sequence"/>
</dbReference>
<evidence type="ECO:0000259" key="2">
    <source>
        <dbReference type="PROSITE" id="PS51704"/>
    </source>
</evidence>
<sequence>MKNIVVLLLVLFSLSCKTETSKLSAKSQSSLLKTYTYKTGSKPVISVHRGGKGLKHYPENCLETLKYINDSIPAIYEIDVAKTKDNVLVLMHDNSLNRTTTGEGPIAAKTFLELNQFYLEDDYGNQTNFKIPLFKDVLIWAKKNQVILTIDIKKSVNVKDVVALIRETKAEDISIIITYDLKQALAANQAAPDLLLSVSCRNQEELDWLLHSKIPTQNMLAFTGTRLSTKAFYKKVHKNGIKCILGTLGNLDKQAEAKGDHLYKKWVDLGADIIATDRPFEVAKSLNIKND</sequence>
<gene>
    <name evidence="3" type="ORF">GCM10022291_04950</name>
</gene>
<dbReference type="PANTHER" id="PTHR46320:SF1">
    <property type="entry name" value="GLYCEROPHOSPHODIESTER PHOSPHODIESTERASE 1"/>
    <property type="match status" value="1"/>
</dbReference>
<dbReference type="RefSeq" id="WP_344786485.1">
    <property type="nucleotide sequence ID" value="NZ_BAABCA010000001.1"/>
</dbReference>
<dbReference type="SUPFAM" id="SSF51695">
    <property type="entry name" value="PLC-like phosphodiesterases"/>
    <property type="match status" value="1"/>
</dbReference>
<evidence type="ECO:0000313" key="4">
    <source>
        <dbReference type="Proteomes" id="UP001501496"/>
    </source>
</evidence>
<keyword evidence="1" id="KW-0732">Signal</keyword>
<comment type="caution">
    <text evidence="3">The sequence shown here is derived from an EMBL/GenBank/DDBJ whole genome shotgun (WGS) entry which is preliminary data.</text>
</comment>